<keyword evidence="3" id="KW-1185">Reference proteome</keyword>
<name>A0A7J7F749_DICBM</name>
<dbReference type="EMBL" id="JACDTQ010001135">
    <property type="protein sequence ID" value="KAF5923767.1"/>
    <property type="molecule type" value="Genomic_DNA"/>
</dbReference>
<sequence>MARSPEGSVISGKSLQCSSLNGAHWTTWVLVSVYTVWDTSVVFIHMDRALLPIFGSPRRAGPLPSDAASLALSLMVALRLLGQQHGLDVGQDAALSDGHAAQQLVELLVVADSQLQVTRDDARLLVVARRVARQLQNLSRQVLEHRRQIDRRASSHALRIVAFPEQPMHAAHGELKAGAGRARLSFGARLAALLTTARHLPPKHGKTKQPPEVGEQALSDWMTTVTNQKRKPASPNLHVPSPVMTLSYDVQIQLFGTQAFTLERLTIMPDPSKSAPAPKKGSKKAVTKAQKKDGKKRKRSRKESYSIYVYKVHETMRLLRPWVSSRRYGGGPWRCIPAETRHLHCRAMNIFGKMFTWLDSAMAGCLKPKRGENAAPCAWEPDLRSRTCCRKL</sequence>
<dbReference type="AlphaFoldDB" id="A0A7J7F749"/>
<dbReference type="SUPFAM" id="SSF47113">
    <property type="entry name" value="Histone-fold"/>
    <property type="match status" value="1"/>
</dbReference>
<evidence type="ECO:0000313" key="3">
    <source>
        <dbReference type="Proteomes" id="UP000551758"/>
    </source>
</evidence>
<dbReference type="Gene3D" id="1.10.20.10">
    <property type="entry name" value="Histone, subunit A"/>
    <property type="match status" value="1"/>
</dbReference>
<protein>
    <submittedName>
        <fullName evidence="2">Uncharacterized protein</fullName>
    </submittedName>
</protein>
<evidence type="ECO:0000313" key="2">
    <source>
        <dbReference type="EMBL" id="KAF5923767.1"/>
    </source>
</evidence>
<organism evidence="2 3">
    <name type="scientific">Diceros bicornis minor</name>
    <name type="common">South-central black rhinoceros</name>
    <dbReference type="NCBI Taxonomy" id="77932"/>
    <lineage>
        <taxon>Eukaryota</taxon>
        <taxon>Metazoa</taxon>
        <taxon>Chordata</taxon>
        <taxon>Craniata</taxon>
        <taxon>Vertebrata</taxon>
        <taxon>Euteleostomi</taxon>
        <taxon>Mammalia</taxon>
        <taxon>Eutheria</taxon>
        <taxon>Laurasiatheria</taxon>
        <taxon>Perissodactyla</taxon>
        <taxon>Rhinocerotidae</taxon>
        <taxon>Diceros</taxon>
    </lineage>
</organism>
<comment type="caution">
    <text evidence="2">The sequence shown here is derived from an EMBL/GenBank/DDBJ whole genome shotgun (WGS) entry which is preliminary data.</text>
</comment>
<evidence type="ECO:0000256" key="1">
    <source>
        <dbReference type="SAM" id="MobiDB-lite"/>
    </source>
</evidence>
<reference evidence="2 3" key="1">
    <citation type="journal article" date="2020" name="Mol. Biol. Evol.">
        <title>Interspecific Gene Flow and the Evolution of Specialization in Black and White Rhinoceros.</title>
        <authorList>
            <person name="Moodley Y."/>
            <person name="Westbury M.V."/>
            <person name="Russo I.M."/>
            <person name="Gopalakrishnan S."/>
            <person name="Rakotoarivelo A."/>
            <person name="Olsen R.A."/>
            <person name="Prost S."/>
            <person name="Tunstall T."/>
            <person name="Ryder O.A."/>
            <person name="Dalen L."/>
            <person name="Bruford M.W."/>
        </authorList>
    </citation>
    <scope>NUCLEOTIDE SEQUENCE [LARGE SCALE GENOMIC DNA]</scope>
    <source>
        <strain evidence="2">SBR-YM</strain>
        <tissue evidence="2">Skin</tissue>
    </source>
</reference>
<gene>
    <name evidence="2" type="ORF">HPG69_008130</name>
</gene>
<proteinExistence type="predicted"/>
<accession>A0A7J7F749</accession>
<dbReference type="Proteomes" id="UP000551758">
    <property type="component" value="Unassembled WGS sequence"/>
</dbReference>
<dbReference type="InterPro" id="IPR009072">
    <property type="entry name" value="Histone-fold"/>
</dbReference>
<dbReference type="GO" id="GO:0046982">
    <property type="term" value="F:protein heterodimerization activity"/>
    <property type="evidence" value="ECO:0007669"/>
    <property type="project" value="InterPro"/>
</dbReference>
<feature type="region of interest" description="Disordered" evidence="1">
    <location>
        <begin position="269"/>
        <end position="300"/>
    </location>
</feature>